<dbReference type="SMART" id="SM00422">
    <property type="entry name" value="HTH_MERR"/>
    <property type="match status" value="2"/>
</dbReference>
<protein>
    <submittedName>
        <fullName evidence="3">MerR family transcriptional regulator</fullName>
    </submittedName>
</protein>
<evidence type="ECO:0000256" key="1">
    <source>
        <dbReference type="ARBA" id="ARBA00023125"/>
    </source>
</evidence>
<dbReference type="GO" id="GO:0003700">
    <property type="term" value="F:DNA-binding transcription factor activity"/>
    <property type="evidence" value="ECO:0007669"/>
    <property type="project" value="InterPro"/>
</dbReference>
<keyword evidence="4" id="KW-1185">Reference proteome</keyword>
<gene>
    <name evidence="3" type="ORF">GOOTI_241_00070</name>
</gene>
<organism evidence="3 4">
    <name type="scientific">Gordonia otitidis (strain DSM 44809 / CCUG 52243 / JCM 12355 / NBRC 100426 / IFM 10032)</name>
    <dbReference type="NCBI Taxonomy" id="1108044"/>
    <lineage>
        <taxon>Bacteria</taxon>
        <taxon>Bacillati</taxon>
        <taxon>Actinomycetota</taxon>
        <taxon>Actinomycetes</taxon>
        <taxon>Mycobacteriales</taxon>
        <taxon>Gordoniaceae</taxon>
        <taxon>Gordonia</taxon>
    </lineage>
</organism>
<feature type="domain" description="HTH merR-type" evidence="2">
    <location>
        <begin position="121"/>
        <end position="192"/>
    </location>
</feature>
<evidence type="ECO:0000313" key="4">
    <source>
        <dbReference type="Proteomes" id="UP000005038"/>
    </source>
</evidence>
<dbReference type="PROSITE" id="PS50937">
    <property type="entry name" value="HTH_MERR_2"/>
    <property type="match status" value="2"/>
</dbReference>
<sequence>MMSTATVAAASGYSVQQVRDLEALGVIPAATRTPNGYRQFAAEHVRGLRAYRDLARAVGAVEARRVMRQIYNEPPDVAAALICEFHTAFNRERELTLAARSALQSISAETMTDDAPTDADAMTITELSRAIGVKASTLRFWESAGLVTPDRISTRSGTARRYPVAAIREARITAALRAGGYRVPDVRKAIDAVRKLTDVAGSVAALDVRLEAIAERAFALFRASAVLAESVELQRYSVTPSWVPRDRKLLVSGSHLPQIERTLR</sequence>
<comment type="caution">
    <text evidence="3">The sequence shown here is derived from an EMBL/GenBank/DDBJ whole genome shotgun (WGS) entry which is preliminary data.</text>
</comment>
<dbReference type="PANTHER" id="PTHR30204:SF93">
    <property type="entry name" value="HTH MERR-TYPE DOMAIN-CONTAINING PROTEIN"/>
    <property type="match status" value="1"/>
</dbReference>
<dbReference type="Proteomes" id="UP000005038">
    <property type="component" value="Unassembled WGS sequence"/>
</dbReference>
<dbReference type="InterPro" id="IPR000551">
    <property type="entry name" value="MerR-type_HTH_dom"/>
</dbReference>
<feature type="domain" description="HTH merR-type" evidence="2">
    <location>
        <begin position="1"/>
        <end position="49"/>
    </location>
</feature>
<name>H5TTP4_GORO1</name>
<evidence type="ECO:0000313" key="3">
    <source>
        <dbReference type="EMBL" id="GAB36852.1"/>
    </source>
</evidence>
<dbReference type="EMBL" id="BAFB01000241">
    <property type="protein sequence ID" value="GAB36852.1"/>
    <property type="molecule type" value="Genomic_DNA"/>
</dbReference>
<keyword evidence="1" id="KW-0238">DNA-binding</keyword>
<dbReference type="GO" id="GO:0003677">
    <property type="term" value="F:DNA binding"/>
    <property type="evidence" value="ECO:0007669"/>
    <property type="project" value="UniProtKB-KW"/>
</dbReference>
<dbReference type="Gene3D" id="1.10.1660.10">
    <property type="match status" value="2"/>
</dbReference>
<proteinExistence type="predicted"/>
<dbReference type="PANTHER" id="PTHR30204">
    <property type="entry name" value="REDOX-CYCLING DRUG-SENSING TRANSCRIPTIONAL ACTIVATOR SOXR"/>
    <property type="match status" value="1"/>
</dbReference>
<dbReference type="AlphaFoldDB" id="H5TTP4"/>
<dbReference type="Pfam" id="PF13411">
    <property type="entry name" value="MerR_1"/>
    <property type="match status" value="1"/>
</dbReference>
<dbReference type="InterPro" id="IPR047057">
    <property type="entry name" value="MerR_fam"/>
</dbReference>
<dbReference type="SUPFAM" id="SSF46955">
    <property type="entry name" value="Putative DNA-binding domain"/>
    <property type="match status" value="2"/>
</dbReference>
<dbReference type="STRING" id="1108044.GOOTI_241_00070"/>
<evidence type="ECO:0000259" key="2">
    <source>
        <dbReference type="PROSITE" id="PS50937"/>
    </source>
</evidence>
<accession>H5TTP4</accession>
<reference evidence="3" key="1">
    <citation type="submission" date="2012-02" db="EMBL/GenBank/DDBJ databases">
        <title>Whole genome shotgun sequence of Gordonia otitidis NBRC 100426.</title>
        <authorList>
            <person name="Yoshida I."/>
            <person name="Hosoyama A."/>
            <person name="Tsuchikane K."/>
            <person name="Katsumata H."/>
            <person name="Yamazaki S."/>
            <person name="Fujita N."/>
        </authorList>
    </citation>
    <scope>NUCLEOTIDE SEQUENCE [LARGE SCALE GENOMIC DNA]</scope>
    <source>
        <strain evidence="3">NBRC 100426</strain>
    </source>
</reference>
<dbReference type="InterPro" id="IPR009061">
    <property type="entry name" value="DNA-bd_dom_put_sf"/>
</dbReference>